<evidence type="ECO:0000256" key="15">
    <source>
        <dbReference type="ARBA" id="ARBA00023316"/>
    </source>
</evidence>
<protein>
    <recommendedName>
        <fullName evidence="17">UDP-N-acetylenolpyruvoylglucosamine reductase</fullName>
        <ecNumber evidence="17">1.3.1.98</ecNumber>
    </recommendedName>
    <alternativeName>
        <fullName evidence="17">UDP-N-acetylmuramate dehydrogenase</fullName>
    </alternativeName>
</protein>
<evidence type="ECO:0000256" key="6">
    <source>
        <dbReference type="ARBA" id="ARBA00022490"/>
    </source>
</evidence>
<dbReference type="InterPro" id="IPR016167">
    <property type="entry name" value="FAD-bd_PCMH_sub1"/>
</dbReference>
<evidence type="ECO:0000256" key="13">
    <source>
        <dbReference type="ARBA" id="ARBA00023002"/>
    </source>
</evidence>
<evidence type="ECO:0000256" key="3">
    <source>
        <dbReference type="ARBA" id="ARBA00004496"/>
    </source>
</evidence>
<dbReference type="HAMAP" id="MF_00037">
    <property type="entry name" value="MurB"/>
    <property type="match status" value="1"/>
</dbReference>
<comment type="catalytic activity">
    <reaction evidence="16 17">
        <text>UDP-N-acetyl-alpha-D-muramate + NADP(+) = UDP-N-acetyl-3-O-(1-carboxyvinyl)-alpha-D-glucosamine + NADPH + H(+)</text>
        <dbReference type="Rhea" id="RHEA:12248"/>
        <dbReference type="ChEBI" id="CHEBI:15378"/>
        <dbReference type="ChEBI" id="CHEBI:57783"/>
        <dbReference type="ChEBI" id="CHEBI:58349"/>
        <dbReference type="ChEBI" id="CHEBI:68483"/>
        <dbReference type="ChEBI" id="CHEBI:70757"/>
        <dbReference type="EC" id="1.3.1.98"/>
    </reaction>
</comment>
<feature type="active site" evidence="17">
    <location>
        <position position="174"/>
    </location>
</feature>
<dbReference type="Gene3D" id="3.30.465.10">
    <property type="match status" value="1"/>
</dbReference>
<dbReference type="EC" id="1.3.1.98" evidence="17"/>
<evidence type="ECO:0000256" key="4">
    <source>
        <dbReference type="ARBA" id="ARBA00004752"/>
    </source>
</evidence>
<evidence type="ECO:0000256" key="2">
    <source>
        <dbReference type="ARBA" id="ARBA00003921"/>
    </source>
</evidence>
<evidence type="ECO:0000313" key="20">
    <source>
        <dbReference type="Proteomes" id="UP000178086"/>
    </source>
</evidence>
<dbReference type="NCBIfam" id="TIGR00179">
    <property type="entry name" value="murB"/>
    <property type="match status" value="1"/>
</dbReference>
<dbReference type="GO" id="GO:0071949">
    <property type="term" value="F:FAD binding"/>
    <property type="evidence" value="ECO:0007669"/>
    <property type="project" value="InterPro"/>
</dbReference>
<reference evidence="19 20" key="1">
    <citation type="journal article" date="2016" name="Nat. Commun.">
        <title>Thousands of microbial genomes shed light on interconnected biogeochemical processes in an aquifer system.</title>
        <authorList>
            <person name="Anantharaman K."/>
            <person name="Brown C.T."/>
            <person name="Hug L.A."/>
            <person name="Sharon I."/>
            <person name="Castelle C.J."/>
            <person name="Probst A.J."/>
            <person name="Thomas B.C."/>
            <person name="Singh A."/>
            <person name="Wilkins M.J."/>
            <person name="Karaoz U."/>
            <person name="Brodie E.L."/>
            <person name="Williams K.H."/>
            <person name="Hubbard S.S."/>
            <person name="Banfield J.F."/>
        </authorList>
    </citation>
    <scope>NUCLEOTIDE SEQUENCE [LARGE SCALE GENOMIC DNA]</scope>
</reference>
<dbReference type="Pfam" id="PF01565">
    <property type="entry name" value="FAD_binding_4"/>
    <property type="match status" value="1"/>
</dbReference>
<dbReference type="InterPro" id="IPR036318">
    <property type="entry name" value="FAD-bd_PCMH-like_sf"/>
</dbReference>
<keyword evidence="14 17" id="KW-0131">Cell cycle</keyword>
<keyword evidence="6 17" id="KW-0963">Cytoplasm</keyword>
<name>A0A1F2UPJ5_9ACTN</name>
<dbReference type="AlphaFoldDB" id="A0A1F2UPJ5"/>
<dbReference type="GO" id="GO:0071555">
    <property type="term" value="P:cell wall organization"/>
    <property type="evidence" value="ECO:0007669"/>
    <property type="project" value="UniProtKB-KW"/>
</dbReference>
<dbReference type="Pfam" id="PF02873">
    <property type="entry name" value="MurB_C"/>
    <property type="match status" value="1"/>
</dbReference>
<comment type="pathway">
    <text evidence="4 17">Cell wall biogenesis; peptidoglycan biosynthesis.</text>
</comment>
<dbReference type="Proteomes" id="UP000178086">
    <property type="component" value="Unassembled WGS sequence"/>
</dbReference>
<keyword evidence="13 17" id="KW-0560">Oxidoreductase</keyword>
<dbReference type="GO" id="GO:0005829">
    <property type="term" value="C:cytosol"/>
    <property type="evidence" value="ECO:0007669"/>
    <property type="project" value="TreeGrafter"/>
</dbReference>
<evidence type="ECO:0000256" key="17">
    <source>
        <dbReference type="HAMAP-Rule" id="MF_00037"/>
    </source>
</evidence>
<keyword evidence="9 17" id="KW-0274">FAD</keyword>
<dbReference type="SUPFAM" id="SSF56194">
    <property type="entry name" value="Uridine diphospho-N-Acetylenolpyruvylglucosamine reductase, MurB, C-terminal domain"/>
    <property type="match status" value="1"/>
</dbReference>
<keyword evidence="8 17" id="KW-0285">Flavoprotein</keyword>
<evidence type="ECO:0000256" key="1">
    <source>
        <dbReference type="ARBA" id="ARBA00001974"/>
    </source>
</evidence>
<comment type="cofactor">
    <cofactor evidence="1 17">
        <name>FAD</name>
        <dbReference type="ChEBI" id="CHEBI:57692"/>
    </cofactor>
</comment>
<dbReference type="Gene3D" id="3.30.43.10">
    <property type="entry name" value="Uridine Diphospho-n-acetylenolpyruvylglucosamine Reductase, domain 2"/>
    <property type="match status" value="1"/>
</dbReference>
<feature type="domain" description="FAD-binding PCMH-type" evidence="18">
    <location>
        <begin position="29"/>
        <end position="194"/>
    </location>
</feature>
<dbReference type="InterPro" id="IPR016166">
    <property type="entry name" value="FAD-bd_PCMH"/>
</dbReference>
<comment type="similarity">
    <text evidence="5 17">Belongs to the MurB family.</text>
</comment>
<evidence type="ECO:0000256" key="16">
    <source>
        <dbReference type="ARBA" id="ARBA00048914"/>
    </source>
</evidence>
<keyword evidence="10 17" id="KW-0521">NADP</keyword>
<dbReference type="InterPro" id="IPR006094">
    <property type="entry name" value="Oxid_FAD_bind_N"/>
</dbReference>
<evidence type="ECO:0000256" key="11">
    <source>
        <dbReference type="ARBA" id="ARBA00022960"/>
    </source>
</evidence>
<evidence type="ECO:0000256" key="5">
    <source>
        <dbReference type="ARBA" id="ARBA00010485"/>
    </source>
</evidence>
<dbReference type="InterPro" id="IPR036635">
    <property type="entry name" value="MurB_C_sf"/>
</dbReference>
<feature type="active site" evidence="17">
    <location>
        <position position="293"/>
    </location>
</feature>
<dbReference type="InterPro" id="IPR011601">
    <property type="entry name" value="MurB_C"/>
</dbReference>
<dbReference type="PANTHER" id="PTHR21071:SF4">
    <property type="entry name" value="UDP-N-ACETYLENOLPYRUVOYLGLUCOSAMINE REDUCTASE"/>
    <property type="match status" value="1"/>
</dbReference>
<keyword evidence="7 17" id="KW-0132">Cell division</keyword>
<dbReference type="PROSITE" id="PS51387">
    <property type="entry name" value="FAD_PCMH"/>
    <property type="match status" value="1"/>
</dbReference>
<evidence type="ECO:0000256" key="10">
    <source>
        <dbReference type="ARBA" id="ARBA00022857"/>
    </source>
</evidence>
<dbReference type="InterPro" id="IPR016169">
    <property type="entry name" value="FAD-bd_PCMH_sub2"/>
</dbReference>
<proteinExistence type="inferred from homology"/>
<evidence type="ECO:0000313" key="19">
    <source>
        <dbReference type="EMBL" id="OFW34872.1"/>
    </source>
</evidence>
<organism evidence="19 20">
    <name type="scientific">Candidatus Aquicultor primus</name>
    <dbReference type="NCBI Taxonomy" id="1797195"/>
    <lineage>
        <taxon>Bacteria</taxon>
        <taxon>Bacillati</taxon>
        <taxon>Actinomycetota</taxon>
        <taxon>Candidatus Aquicultoria</taxon>
        <taxon>Candidatus Aquicultorales</taxon>
        <taxon>Candidatus Aquicultoraceae</taxon>
        <taxon>Candidatus Aquicultor</taxon>
    </lineage>
</organism>
<feature type="active site" description="Proton donor" evidence="17">
    <location>
        <position position="223"/>
    </location>
</feature>
<keyword evidence="12 17" id="KW-0573">Peptidoglycan synthesis</keyword>
<dbReference type="Gene3D" id="3.90.78.10">
    <property type="entry name" value="UDP-N-acetylenolpyruvoylglucosamine reductase, C-terminal domain"/>
    <property type="match status" value="1"/>
</dbReference>
<dbReference type="GO" id="GO:0008762">
    <property type="term" value="F:UDP-N-acetylmuramate dehydrogenase activity"/>
    <property type="evidence" value="ECO:0007669"/>
    <property type="project" value="UniProtKB-UniRule"/>
</dbReference>
<dbReference type="InterPro" id="IPR003170">
    <property type="entry name" value="MurB"/>
</dbReference>
<dbReference type="GO" id="GO:0008360">
    <property type="term" value="P:regulation of cell shape"/>
    <property type="evidence" value="ECO:0007669"/>
    <property type="project" value="UniProtKB-KW"/>
</dbReference>
<dbReference type="SUPFAM" id="SSF56176">
    <property type="entry name" value="FAD-binding/transporter-associated domain-like"/>
    <property type="match status" value="1"/>
</dbReference>
<sequence length="310" mass="33492">MNRAYFSLQQALGDNVVKNKILAKETSIRAGGPAAIFAVADSFDQLRAVLYSANEWGLPLFVIGKGSNLLVSDAGFQGIVVRLGKDFMLKRVDGNKIQAGAAVSLPLLVQTASKQGLDGMTFAVGIPGSLGGALAMNAGAHEHCIGDVVSSVMVFSKSCELKVLEARDLCFVYRNGNFDKDDIIVEATLALTPGEPEMIKRQLEEWFGKRKSNQPLQFPNAGSVFKNPKRTPAGLLIEKAGCKGMRSGDAEVSEKHANFIVNRGSARASDIHSLIKAVQIRVFEHTGIYLEPEIEFLGEFAEILIVPRKS</sequence>
<dbReference type="GO" id="GO:0009252">
    <property type="term" value="P:peptidoglycan biosynthetic process"/>
    <property type="evidence" value="ECO:0007669"/>
    <property type="project" value="UniProtKB-UniRule"/>
</dbReference>
<evidence type="ECO:0000256" key="12">
    <source>
        <dbReference type="ARBA" id="ARBA00022984"/>
    </source>
</evidence>
<accession>A0A1F2UPJ5</accession>
<dbReference type="UniPathway" id="UPA00219"/>
<comment type="function">
    <text evidence="2 17">Cell wall formation.</text>
</comment>
<dbReference type="EMBL" id="MELI01000029">
    <property type="protein sequence ID" value="OFW34872.1"/>
    <property type="molecule type" value="Genomic_DNA"/>
</dbReference>
<dbReference type="GO" id="GO:0051301">
    <property type="term" value="P:cell division"/>
    <property type="evidence" value="ECO:0007669"/>
    <property type="project" value="UniProtKB-KW"/>
</dbReference>
<keyword evidence="15 17" id="KW-0961">Cell wall biogenesis/degradation</keyword>
<gene>
    <name evidence="17" type="primary">murB</name>
    <name evidence="19" type="ORF">A2074_06715</name>
</gene>
<dbReference type="NCBIfam" id="NF010480">
    <property type="entry name" value="PRK13905.1"/>
    <property type="match status" value="1"/>
</dbReference>
<keyword evidence="11 17" id="KW-0133">Cell shape</keyword>
<evidence type="ECO:0000256" key="8">
    <source>
        <dbReference type="ARBA" id="ARBA00022630"/>
    </source>
</evidence>
<evidence type="ECO:0000259" key="18">
    <source>
        <dbReference type="PROSITE" id="PS51387"/>
    </source>
</evidence>
<evidence type="ECO:0000256" key="14">
    <source>
        <dbReference type="ARBA" id="ARBA00023306"/>
    </source>
</evidence>
<comment type="subcellular location">
    <subcellularLocation>
        <location evidence="3 17">Cytoplasm</location>
    </subcellularLocation>
</comment>
<dbReference type="PANTHER" id="PTHR21071">
    <property type="entry name" value="UDP-N-ACETYLENOLPYRUVOYLGLUCOSAMINE REDUCTASE"/>
    <property type="match status" value="1"/>
</dbReference>
<evidence type="ECO:0000256" key="7">
    <source>
        <dbReference type="ARBA" id="ARBA00022618"/>
    </source>
</evidence>
<evidence type="ECO:0000256" key="9">
    <source>
        <dbReference type="ARBA" id="ARBA00022827"/>
    </source>
</evidence>
<comment type="caution">
    <text evidence="19">The sequence shown here is derived from an EMBL/GenBank/DDBJ whole genome shotgun (WGS) entry which is preliminary data.</text>
</comment>